<proteinExistence type="predicted"/>
<organism evidence="1 2">
    <name type="scientific">Lentinula lateritia</name>
    <dbReference type="NCBI Taxonomy" id="40482"/>
    <lineage>
        <taxon>Eukaryota</taxon>
        <taxon>Fungi</taxon>
        <taxon>Dikarya</taxon>
        <taxon>Basidiomycota</taxon>
        <taxon>Agaricomycotina</taxon>
        <taxon>Agaricomycetes</taxon>
        <taxon>Agaricomycetidae</taxon>
        <taxon>Agaricales</taxon>
        <taxon>Marasmiineae</taxon>
        <taxon>Omphalotaceae</taxon>
        <taxon>Lentinula</taxon>
    </lineage>
</organism>
<accession>A0A9W9E2Q0</accession>
<reference evidence="1" key="2">
    <citation type="journal article" date="2023" name="Proc. Natl. Acad. Sci. U.S.A.">
        <title>A global phylogenomic analysis of the shiitake genus Lentinula.</title>
        <authorList>
            <person name="Sierra-Patev S."/>
            <person name="Min B."/>
            <person name="Naranjo-Ortiz M."/>
            <person name="Looney B."/>
            <person name="Konkel Z."/>
            <person name="Slot J.C."/>
            <person name="Sakamoto Y."/>
            <person name="Steenwyk J.L."/>
            <person name="Rokas A."/>
            <person name="Carro J."/>
            <person name="Camarero S."/>
            <person name="Ferreira P."/>
            <person name="Molpeceres G."/>
            <person name="Ruiz-Duenas F.J."/>
            <person name="Serrano A."/>
            <person name="Henrissat B."/>
            <person name="Drula E."/>
            <person name="Hughes K.W."/>
            <person name="Mata J.L."/>
            <person name="Ishikawa N.K."/>
            <person name="Vargas-Isla R."/>
            <person name="Ushijima S."/>
            <person name="Smith C.A."/>
            <person name="Donoghue J."/>
            <person name="Ahrendt S."/>
            <person name="Andreopoulos W."/>
            <person name="He G."/>
            <person name="LaButti K."/>
            <person name="Lipzen A."/>
            <person name="Ng V."/>
            <person name="Riley R."/>
            <person name="Sandor L."/>
            <person name="Barry K."/>
            <person name="Martinez A.T."/>
            <person name="Xiao Y."/>
            <person name="Gibbons J.G."/>
            <person name="Terashima K."/>
            <person name="Grigoriev I.V."/>
            <person name="Hibbett D."/>
        </authorList>
    </citation>
    <scope>NUCLEOTIDE SEQUENCE</scope>
    <source>
        <strain evidence="1">Sp2 HRB7682 ss15</strain>
    </source>
</reference>
<sequence>MKICPDRYPGPYGILGGPGAPYARRIVDLKQDNAGSLPSHLHFVQTDLLVESSTFPTVAVLQKPFVLQLEARHYQHDRFAAISRTLLLRGSPLFISPTIPLTLPNTGDQLQQLEQRTYSSNSAIDNPVKIYARRVFKGKKGHTSRGIILNTLNPQEEILLVFSTSQGLDLHQGDDGKWKMEKISMRSNAGCVVLGLFRSIRYDAEQTVLGFGKSGKDGKIYQDLEVSAAHNRLEAINAVVKRLRNPDGATFEEIENHDGTTNVWDDLYLAMTDPASYKQKVDLSGNTKGLIWNVEKLITVRQLLIFKGLNKKYL</sequence>
<dbReference type="AlphaFoldDB" id="A0A9W9E2Q0"/>
<gene>
    <name evidence="1" type="ORF">C8J55DRAFT_483897</name>
</gene>
<evidence type="ECO:0000313" key="1">
    <source>
        <dbReference type="EMBL" id="KAJ4495923.1"/>
    </source>
</evidence>
<dbReference type="Proteomes" id="UP001150238">
    <property type="component" value="Unassembled WGS sequence"/>
</dbReference>
<protein>
    <submittedName>
        <fullName evidence="1">Uncharacterized protein</fullName>
    </submittedName>
</protein>
<evidence type="ECO:0000313" key="2">
    <source>
        <dbReference type="Proteomes" id="UP001150238"/>
    </source>
</evidence>
<reference evidence="1" key="1">
    <citation type="submission" date="2022-08" db="EMBL/GenBank/DDBJ databases">
        <authorList>
            <consortium name="DOE Joint Genome Institute"/>
            <person name="Min B."/>
            <person name="Riley R."/>
            <person name="Sierra-Patev S."/>
            <person name="Naranjo-Ortiz M."/>
            <person name="Looney B."/>
            <person name="Konkel Z."/>
            <person name="Slot J.C."/>
            <person name="Sakamoto Y."/>
            <person name="Steenwyk J.L."/>
            <person name="Rokas A."/>
            <person name="Carro J."/>
            <person name="Camarero S."/>
            <person name="Ferreira P."/>
            <person name="Molpeceres G."/>
            <person name="Ruiz-Duenas F.J."/>
            <person name="Serrano A."/>
            <person name="Henrissat B."/>
            <person name="Drula E."/>
            <person name="Hughes K.W."/>
            <person name="Mata J.L."/>
            <person name="Ishikawa N.K."/>
            <person name="Vargas-Isla R."/>
            <person name="Ushijima S."/>
            <person name="Smith C.A."/>
            <person name="Ahrendt S."/>
            <person name="Andreopoulos W."/>
            <person name="He G."/>
            <person name="Labutti K."/>
            <person name="Lipzen A."/>
            <person name="Ng V."/>
            <person name="Sandor L."/>
            <person name="Barry K."/>
            <person name="Martinez A.T."/>
            <person name="Xiao Y."/>
            <person name="Gibbons J.G."/>
            <person name="Terashima K."/>
            <person name="Hibbett D.S."/>
            <person name="Grigoriev I.V."/>
        </authorList>
    </citation>
    <scope>NUCLEOTIDE SEQUENCE</scope>
    <source>
        <strain evidence="1">Sp2 HRB7682 ss15</strain>
    </source>
</reference>
<dbReference type="EMBL" id="JANVFS010000001">
    <property type="protein sequence ID" value="KAJ4495923.1"/>
    <property type="molecule type" value="Genomic_DNA"/>
</dbReference>
<name>A0A9W9E2Q0_9AGAR</name>
<comment type="caution">
    <text evidence="1">The sequence shown here is derived from an EMBL/GenBank/DDBJ whole genome shotgun (WGS) entry which is preliminary data.</text>
</comment>